<dbReference type="RefSeq" id="WP_303763156.1">
    <property type="nucleotide sequence ID" value="NZ_JABZGR010000005.1"/>
</dbReference>
<dbReference type="Gene3D" id="1.10.1370.40">
    <property type="match status" value="1"/>
</dbReference>
<keyword evidence="4 7" id="KW-0378">Hydrolase</keyword>
<keyword evidence="6 7" id="KW-0482">Metalloprotease</keyword>
<dbReference type="Pfam" id="PF01432">
    <property type="entry name" value="Peptidase_M3"/>
    <property type="match status" value="1"/>
</dbReference>
<gene>
    <name evidence="9" type="ORF">HXK21_02870</name>
</gene>
<name>A0A929WZN1_9BACT</name>
<protein>
    <submittedName>
        <fullName evidence="9">M3 family metallopeptidase</fullName>
    </submittedName>
</protein>
<dbReference type="Gene3D" id="3.40.390.10">
    <property type="entry name" value="Collagenase (Catalytic Domain)"/>
    <property type="match status" value="1"/>
</dbReference>
<dbReference type="PANTHER" id="PTHR43660:SF1">
    <property type="entry name" value="DIPEPTIDYL CARBOXYPEPTIDASE"/>
    <property type="match status" value="1"/>
</dbReference>
<dbReference type="GO" id="GO:0004180">
    <property type="term" value="F:carboxypeptidase activity"/>
    <property type="evidence" value="ECO:0007669"/>
    <property type="project" value="TreeGrafter"/>
</dbReference>
<dbReference type="EMBL" id="JABZGR010000005">
    <property type="protein sequence ID" value="MBF0969973.1"/>
    <property type="molecule type" value="Genomic_DNA"/>
</dbReference>
<dbReference type="Gene3D" id="1.10.1370.10">
    <property type="entry name" value="Neurolysin, domain 3"/>
    <property type="match status" value="1"/>
</dbReference>
<sequence length="673" mass="76874">MIQRENPFFGAYQTPHETIPFDRITLQDIEEAIDKGIKEEDEEIAAIVSNKEQPDFANTIAALDTTGTLLGKATSVLFNLSSAETNDELDALVQKYAPILTQHETAITLNEGLYKRIKAVYDAKPTLNEEEQMLLEKTFEGFERSGATLNEVGKEQLRKLSTELSQLTVQFSQNHLKETNAFTLHLTKEEQLKGLPESQIEQAAQTAKEQQTDGWIITLKAPSYIPFMTYADDRELRKQLYMAYNTQCTHDNAHNNFEIVKRIVNLRREVAQLLGYASYADFALKNRMAEKPEHVYQLLNDLIKHYKAPAEKEMKAISALSDEELKPWDFAYYSQKLKKKEFDLDAEMLRPYFELSQVKKGIFGLAERLYGITFKQNSDIPVYHPDVEAFEVIDENGDFLAVLYCDFHPRKGKQSGAWMTNYKEESEREGRPFVAIVMNLTKPTAEKPALLTLGEVETFLHEFGHALHGIFAKTRYAALSGTSVYWDFVELPSQFMENYAVEKEFLSTFAKHYKTGEPIPDELLAKIRKSRNFNVAYACMRQVSFGLLDMAYYTQTEPFTEDVRAFEQKAWAPAQLMQQEPETCMSVQFGHIMSGGYAAGYYSYKWAEVLDADAFSLFQETGIFNRETARRFRTNILEKGGTVHPLKLYTAFRGKAPSINALLIRNGLPTPNA</sequence>
<dbReference type="GO" id="GO:0006508">
    <property type="term" value="P:proteolysis"/>
    <property type="evidence" value="ECO:0007669"/>
    <property type="project" value="UniProtKB-KW"/>
</dbReference>
<proteinExistence type="inferred from homology"/>
<evidence type="ECO:0000256" key="7">
    <source>
        <dbReference type="RuleBase" id="RU003435"/>
    </source>
</evidence>
<dbReference type="GO" id="GO:0046872">
    <property type="term" value="F:metal ion binding"/>
    <property type="evidence" value="ECO:0007669"/>
    <property type="project" value="UniProtKB-UniRule"/>
</dbReference>
<evidence type="ECO:0000256" key="6">
    <source>
        <dbReference type="ARBA" id="ARBA00023049"/>
    </source>
</evidence>
<evidence type="ECO:0000256" key="5">
    <source>
        <dbReference type="ARBA" id="ARBA00022833"/>
    </source>
</evidence>
<evidence type="ECO:0000313" key="9">
    <source>
        <dbReference type="EMBL" id="MBF0969973.1"/>
    </source>
</evidence>
<dbReference type="Proteomes" id="UP000704068">
    <property type="component" value="Unassembled WGS sequence"/>
</dbReference>
<comment type="cofactor">
    <cofactor evidence="7">
        <name>Zn(2+)</name>
        <dbReference type="ChEBI" id="CHEBI:29105"/>
    </cofactor>
    <text evidence="7">Binds 1 zinc ion.</text>
</comment>
<dbReference type="InterPro" id="IPR024079">
    <property type="entry name" value="MetalloPept_cat_dom_sf"/>
</dbReference>
<evidence type="ECO:0000259" key="8">
    <source>
        <dbReference type="Pfam" id="PF01432"/>
    </source>
</evidence>
<evidence type="ECO:0000256" key="3">
    <source>
        <dbReference type="ARBA" id="ARBA00022723"/>
    </source>
</evidence>
<accession>A0A929WZN1</accession>
<dbReference type="FunFam" id="3.40.390.10:FF:000009">
    <property type="entry name" value="Oligopeptidase A"/>
    <property type="match status" value="1"/>
</dbReference>
<dbReference type="InterPro" id="IPR034005">
    <property type="entry name" value="M3A_DCP"/>
</dbReference>
<dbReference type="GO" id="GO:0004222">
    <property type="term" value="F:metalloendopeptidase activity"/>
    <property type="evidence" value="ECO:0007669"/>
    <property type="project" value="InterPro"/>
</dbReference>
<dbReference type="SUPFAM" id="SSF55486">
    <property type="entry name" value="Metalloproteases ('zincins'), catalytic domain"/>
    <property type="match status" value="1"/>
</dbReference>
<evidence type="ECO:0000256" key="2">
    <source>
        <dbReference type="ARBA" id="ARBA00022670"/>
    </source>
</evidence>
<dbReference type="AlphaFoldDB" id="A0A929WZN1"/>
<dbReference type="PANTHER" id="PTHR43660">
    <property type="entry name" value="DIPEPTIDYL CARBOXYPEPTIDASE"/>
    <property type="match status" value="1"/>
</dbReference>
<dbReference type="InterPro" id="IPR001567">
    <property type="entry name" value="Pept_M3A_M3B_dom"/>
</dbReference>
<feature type="domain" description="Peptidase M3A/M3B catalytic" evidence="8">
    <location>
        <begin position="227"/>
        <end position="666"/>
    </location>
</feature>
<evidence type="ECO:0000256" key="1">
    <source>
        <dbReference type="ARBA" id="ARBA00006040"/>
    </source>
</evidence>
<dbReference type="InterPro" id="IPR024077">
    <property type="entry name" value="Neurolysin/TOP_dom2"/>
</dbReference>
<evidence type="ECO:0000313" key="10">
    <source>
        <dbReference type="Proteomes" id="UP000704068"/>
    </source>
</evidence>
<dbReference type="InterPro" id="IPR045090">
    <property type="entry name" value="Pept_M3A_M3B"/>
</dbReference>
<comment type="similarity">
    <text evidence="1 7">Belongs to the peptidase M3 family.</text>
</comment>
<evidence type="ECO:0000256" key="4">
    <source>
        <dbReference type="ARBA" id="ARBA00022801"/>
    </source>
</evidence>
<reference evidence="9" key="1">
    <citation type="submission" date="2020-04" db="EMBL/GenBank/DDBJ databases">
        <title>Deep metagenomics examines the oral microbiome during advanced dental caries in children, revealing novel taxa and co-occurrences with host molecules.</title>
        <authorList>
            <person name="Baker J.L."/>
            <person name="Morton J.T."/>
            <person name="Dinis M."/>
            <person name="Alvarez R."/>
            <person name="Tran N.C."/>
            <person name="Knight R."/>
            <person name="Edlund A."/>
        </authorList>
    </citation>
    <scope>NUCLEOTIDE SEQUENCE</scope>
    <source>
        <strain evidence="9">JCVI_34_bin.1</strain>
    </source>
</reference>
<keyword evidence="3 7" id="KW-0479">Metal-binding</keyword>
<keyword evidence="5 7" id="KW-0862">Zinc</keyword>
<keyword evidence="2 7" id="KW-0645">Protease</keyword>
<dbReference type="CDD" id="cd06456">
    <property type="entry name" value="M3A_DCP"/>
    <property type="match status" value="1"/>
</dbReference>
<comment type="caution">
    <text evidence="9">The sequence shown here is derived from an EMBL/GenBank/DDBJ whole genome shotgun (WGS) entry which is preliminary data.</text>
</comment>
<dbReference type="GO" id="GO:0005829">
    <property type="term" value="C:cytosol"/>
    <property type="evidence" value="ECO:0007669"/>
    <property type="project" value="TreeGrafter"/>
</dbReference>
<organism evidence="9 10">
    <name type="scientific">Alloprevotella tannerae</name>
    <dbReference type="NCBI Taxonomy" id="76122"/>
    <lineage>
        <taxon>Bacteria</taxon>
        <taxon>Pseudomonadati</taxon>
        <taxon>Bacteroidota</taxon>
        <taxon>Bacteroidia</taxon>
        <taxon>Bacteroidales</taxon>
        <taxon>Prevotellaceae</taxon>
        <taxon>Alloprevotella</taxon>
    </lineage>
</organism>